<accession>A0AAD7QJ35</accession>
<dbReference type="Pfam" id="PF00646">
    <property type="entry name" value="F-box"/>
    <property type="match status" value="1"/>
</dbReference>
<evidence type="ECO:0000313" key="3">
    <source>
        <dbReference type="Proteomes" id="UP001163823"/>
    </source>
</evidence>
<proteinExistence type="predicted"/>
<reference evidence="2 3" key="1">
    <citation type="journal article" date="2023" name="Science">
        <title>Elucidation of the pathway for biosynthesis of saponin adjuvants from the soapbark tree.</title>
        <authorList>
            <person name="Reed J."/>
            <person name="Orme A."/>
            <person name="El-Demerdash A."/>
            <person name="Owen C."/>
            <person name="Martin L.B.B."/>
            <person name="Misra R.C."/>
            <person name="Kikuchi S."/>
            <person name="Rejzek M."/>
            <person name="Martin A.C."/>
            <person name="Harkess A."/>
            <person name="Leebens-Mack J."/>
            <person name="Louveau T."/>
            <person name="Stephenson M.J."/>
            <person name="Osbourn A."/>
        </authorList>
    </citation>
    <scope>NUCLEOTIDE SEQUENCE [LARGE SCALE GENOMIC DNA]</scope>
    <source>
        <strain evidence="2">S10</strain>
    </source>
</reference>
<comment type="caution">
    <text evidence="2">The sequence shown here is derived from an EMBL/GenBank/DDBJ whole genome shotgun (WGS) entry which is preliminary data.</text>
</comment>
<dbReference type="PANTHER" id="PTHR31900">
    <property type="entry name" value="F-BOX/RNI SUPERFAMILY PROTEIN-RELATED"/>
    <property type="match status" value="1"/>
</dbReference>
<feature type="domain" description="F-box" evidence="1">
    <location>
        <begin position="24"/>
        <end position="76"/>
    </location>
</feature>
<dbReference type="Pfam" id="PF08387">
    <property type="entry name" value="FBD"/>
    <property type="match status" value="1"/>
</dbReference>
<evidence type="ECO:0000259" key="1">
    <source>
        <dbReference type="PROSITE" id="PS50181"/>
    </source>
</evidence>
<dbReference type="PROSITE" id="PS50181">
    <property type="entry name" value="FBOX"/>
    <property type="match status" value="1"/>
</dbReference>
<dbReference type="InterPro" id="IPR001810">
    <property type="entry name" value="F-box_dom"/>
</dbReference>
<name>A0AAD7QJ35_QUISA</name>
<dbReference type="Gene3D" id="1.20.1280.50">
    <property type="match status" value="1"/>
</dbReference>
<dbReference type="CDD" id="cd22160">
    <property type="entry name" value="F-box_AtFBL13-like"/>
    <property type="match status" value="1"/>
</dbReference>
<organism evidence="2 3">
    <name type="scientific">Quillaja saponaria</name>
    <name type="common">Soap bark tree</name>
    <dbReference type="NCBI Taxonomy" id="32244"/>
    <lineage>
        <taxon>Eukaryota</taxon>
        <taxon>Viridiplantae</taxon>
        <taxon>Streptophyta</taxon>
        <taxon>Embryophyta</taxon>
        <taxon>Tracheophyta</taxon>
        <taxon>Spermatophyta</taxon>
        <taxon>Magnoliopsida</taxon>
        <taxon>eudicotyledons</taxon>
        <taxon>Gunneridae</taxon>
        <taxon>Pentapetalae</taxon>
        <taxon>rosids</taxon>
        <taxon>fabids</taxon>
        <taxon>Fabales</taxon>
        <taxon>Quillajaceae</taxon>
        <taxon>Quillaja</taxon>
    </lineage>
</organism>
<dbReference type="PANTHER" id="PTHR31900:SF34">
    <property type="entry name" value="EMB|CAB62440.1-RELATED"/>
    <property type="match status" value="1"/>
</dbReference>
<keyword evidence="3" id="KW-1185">Reference proteome</keyword>
<dbReference type="SUPFAM" id="SSF52047">
    <property type="entry name" value="RNI-like"/>
    <property type="match status" value="1"/>
</dbReference>
<gene>
    <name evidence="2" type="ORF">O6P43_000948</name>
</gene>
<dbReference type="AlphaFoldDB" id="A0AAD7QJ35"/>
<protein>
    <submittedName>
        <fullName evidence="2">F-box/RNI/FBD-like domains-containing protein</fullName>
    </submittedName>
</protein>
<dbReference type="InterPro" id="IPR050232">
    <property type="entry name" value="FBL13/AtMIF1-like"/>
</dbReference>
<dbReference type="KEGG" id="qsa:O6P43_000948"/>
<dbReference type="InterPro" id="IPR036047">
    <property type="entry name" value="F-box-like_dom_sf"/>
</dbReference>
<sequence>MKKSAESSSKRPKISGNQETWAMADRLSYLPDSLLCHILSLLPFKLAVATSILSKRWRLLWTLVPRLDLDDHYKQKTYNRGGYWEENLFTEFEYMRFAKFIYRVFVLREAEFVKEFRLKCGNPCTDPSDVNAWVCASINRNLEQLELSLCVKKCLKLCHKIFNCEKVVVLKLNGNIRLDLPFSVSLPSLKRLHLAEILYTNDNIWRLLSGCPVLEEFVVKLDRLGGVFNISVPTLRTLSMEYYNYVDGGDYKLEINAPSLEYFTLVHPLLRESNLENLDNLVEADLNVCVNDRGYVIKLLKKLNNVRVLSLSNSLTWCLGSTSSNDIPVFHNLIHLELSFLFYDWKLLEKFLQNSAMLQVLVIAKALVDSESQWTPPQLVPECLSSHLTMISFNAALGSENELEFAKYILMNAGVLKTMKFCMQHIVLETKARILKLLSNTPRGSATCQLEFS</sequence>
<dbReference type="SUPFAM" id="SSF81383">
    <property type="entry name" value="F-box domain"/>
    <property type="match status" value="1"/>
</dbReference>
<dbReference type="InterPro" id="IPR006566">
    <property type="entry name" value="FBD"/>
</dbReference>
<dbReference type="Pfam" id="PF24758">
    <property type="entry name" value="LRR_At5g56370"/>
    <property type="match status" value="1"/>
</dbReference>
<dbReference type="SMART" id="SM00579">
    <property type="entry name" value="FBD"/>
    <property type="match status" value="1"/>
</dbReference>
<dbReference type="EMBL" id="JARAOO010000001">
    <property type="protein sequence ID" value="KAJ7981721.1"/>
    <property type="molecule type" value="Genomic_DNA"/>
</dbReference>
<dbReference type="InterPro" id="IPR032675">
    <property type="entry name" value="LRR_dom_sf"/>
</dbReference>
<dbReference type="Proteomes" id="UP001163823">
    <property type="component" value="Chromosome 1"/>
</dbReference>
<evidence type="ECO:0000313" key="2">
    <source>
        <dbReference type="EMBL" id="KAJ7981721.1"/>
    </source>
</evidence>
<dbReference type="Gene3D" id="3.80.10.10">
    <property type="entry name" value="Ribonuclease Inhibitor"/>
    <property type="match status" value="1"/>
</dbReference>
<dbReference type="InterPro" id="IPR055411">
    <property type="entry name" value="LRR_FXL15/At3g58940/PEG3-like"/>
</dbReference>
<dbReference type="InterPro" id="IPR053781">
    <property type="entry name" value="F-box_AtFBL13-like"/>
</dbReference>